<feature type="compositionally biased region" description="Polar residues" evidence="1">
    <location>
        <begin position="648"/>
        <end position="669"/>
    </location>
</feature>
<feature type="signal peptide" evidence="2">
    <location>
        <begin position="1"/>
        <end position="21"/>
    </location>
</feature>
<reference evidence="4 5" key="1">
    <citation type="submission" date="2019-02" db="EMBL/GenBank/DDBJ databases">
        <title>Deep-cultivation of Planctomycetes and their phenomic and genomic characterization uncovers novel biology.</title>
        <authorList>
            <person name="Wiegand S."/>
            <person name="Jogler M."/>
            <person name="Boedeker C."/>
            <person name="Pinto D."/>
            <person name="Vollmers J."/>
            <person name="Rivas-Marin E."/>
            <person name="Kohn T."/>
            <person name="Peeters S.H."/>
            <person name="Heuer A."/>
            <person name="Rast P."/>
            <person name="Oberbeckmann S."/>
            <person name="Bunk B."/>
            <person name="Jeske O."/>
            <person name="Meyerdierks A."/>
            <person name="Storesund J.E."/>
            <person name="Kallscheuer N."/>
            <person name="Luecker S."/>
            <person name="Lage O.M."/>
            <person name="Pohl T."/>
            <person name="Merkel B.J."/>
            <person name="Hornburger P."/>
            <person name="Mueller R.-W."/>
            <person name="Bruemmer F."/>
            <person name="Labrenz M."/>
            <person name="Spormann A.M."/>
            <person name="Op Den Camp H."/>
            <person name="Overmann J."/>
            <person name="Amann R."/>
            <person name="Jetten M.S.M."/>
            <person name="Mascher T."/>
            <person name="Medema M.H."/>
            <person name="Devos D.P."/>
            <person name="Kaster A.-K."/>
            <person name="Ovreas L."/>
            <person name="Rohde M."/>
            <person name="Galperin M.Y."/>
            <person name="Jogler C."/>
        </authorList>
    </citation>
    <scope>NUCLEOTIDE SEQUENCE [LARGE SCALE GENOMIC DNA]</scope>
    <source>
        <strain evidence="4 5">KOR42</strain>
    </source>
</reference>
<evidence type="ECO:0000256" key="1">
    <source>
        <dbReference type="SAM" id="MobiDB-lite"/>
    </source>
</evidence>
<accession>A0A5C5VYQ8</accession>
<evidence type="ECO:0000256" key="2">
    <source>
        <dbReference type="SAM" id="SignalP"/>
    </source>
</evidence>
<dbReference type="GO" id="GO:0008233">
    <property type="term" value="F:peptidase activity"/>
    <property type="evidence" value="ECO:0007669"/>
    <property type="project" value="UniProtKB-KW"/>
</dbReference>
<keyword evidence="2" id="KW-0732">Signal</keyword>
<feature type="domain" description="Peptidase C-terminal archaeal/bacterial" evidence="3">
    <location>
        <begin position="145"/>
        <end position="217"/>
    </location>
</feature>
<dbReference type="Gene3D" id="2.60.120.380">
    <property type="match status" value="2"/>
</dbReference>
<keyword evidence="5" id="KW-1185">Reference proteome</keyword>
<dbReference type="GO" id="GO:0006508">
    <property type="term" value="P:proteolysis"/>
    <property type="evidence" value="ECO:0007669"/>
    <property type="project" value="UniProtKB-KW"/>
</dbReference>
<evidence type="ECO:0000259" key="3">
    <source>
        <dbReference type="Pfam" id="PF04151"/>
    </source>
</evidence>
<organism evidence="4 5">
    <name type="scientific">Thalassoglobus neptunius</name>
    <dbReference type="NCBI Taxonomy" id="1938619"/>
    <lineage>
        <taxon>Bacteria</taxon>
        <taxon>Pseudomonadati</taxon>
        <taxon>Planctomycetota</taxon>
        <taxon>Planctomycetia</taxon>
        <taxon>Planctomycetales</taxon>
        <taxon>Planctomycetaceae</taxon>
        <taxon>Thalassoglobus</taxon>
    </lineage>
</organism>
<sequence length="829" mass="89823" precursor="true">MHASAHSLLVCVFVLSATALSAPPKVEKALPGVGKQGSRFELRLQGSELEKVSEVHFYREGLVCHDVQPDSENEEQFVATVEAAADCPLGNHPYRLRNEDGFSDLRVLRVLSSDSIEEVEPNNDAGAAQPIPIGVSILGVLESGDVDRYRVTLKKGDRLAAEVEGIRLAMNLTDSRLHVTGPDGSLVTSADDTNLARQDPYFSMLAPLDGEYVITVDTSGSDGDENTRYVLHVGDFPRPDYVYPPGGPVNQSIDVEVKGDATASWKQSLTVSTTGTYSFFPESNGKRPPTPIPFRVSPFGNVLEAEPNQTIDDGSNAPNLPIAFNGTISESGDEDFFSFRCQKGDMIEFAVYAMRIGSPVDTVISIHRNDGSLVTSNDDRHGLDSGLVWNCPQDGVYFLKVIDKQRAGGERFIYRVEADYIEPSLETFLAKRARQTQDGQTISVPQGNRSVGFFGVRRNRWSGNSSVEFPSLPGGVGVDAEEIDEDEYLMPVIFTASEDASIGGSLLPVVARSAHNGPTILGGYRQPVDLVSGTADRLFQGVEVDRLALAVTQSVPFKINFLEPPTGLPRDGSIELLVHVDRDEGFHDPIEVSIPFLPTWVDGPEKITIPSNESIGRFELRSHRQVKTGTWPIVAEGKAGDPTEETDQTAASTGRSSYNRQGPASGSHSVSTQILPFQVIESPISAELGQLFATPGTAVNLTIPLTVSGEMPTSCIATLSGLPSRVSAEPVELASDADKVTFEVQFADNAPLGLFEGLHCEISSPWNDHQVTYRIGRGGSVKIVNRDDFQMDETGRPLTPLEILRTIQTTSEEPLEANTEEHPDSTSTK</sequence>
<keyword evidence="4" id="KW-0645">Protease</keyword>
<feature type="compositionally biased region" description="Basic and acidic residues" evidence="1">
    <location>
        <begin position="819"/>
        <end position="829"/>
    </location>
</feature>
<dbReference type="Pfam" id="PF04151">
    <property type="entry name" value="PPC"/>
    <property type="match status" value="1"/>
</dbReference>
<evidence type="ECO:0000313" key="5">
    <source>
        <dbReference type="Proteomes" id="UP000317243"/>
    </source>
</evidence>
<dbReference type="EMBL" id="SIHI01000031">
    <property type="protein sequence ID" value="TWT43544.1"/>
    <property type="molecule type" value="Genomic_DNA"/>
</dbReference>
<dbReference type="InterPro" id="IPR007280">
    <property type="entry name" value="Peptidase_C_arc/bac"/>
</dbReference>
<dbReference type="RefSeq" id="WP_197441414.1">
    <property type="nucleotide sequence ID" value="NZ_SIHI01000031.1"/>
</dbReference>
<dbReference type="AlphaFoldDB" id="A0A5C5VYQ8"/>
<dbReference type="EC" id="3.4.21.-" evidence="4"/>
<feature type="region of interest" description="Disordered" evidence="1">
    <location>
        <begin position="808"/>
        <end position="829"/>
    </location>
</feature>
<dbReference type="Proteomes" id="UP000317243">
    <property type="component" value="Unassembled WGS sequence"/>
</dbReference>
<evidence type="ECO:0000313" key="4">
    <source>
        <dbReference type="EMBL" id="TWT43544.1"/>
    </source>
</evidence>
<proteinExistence type="predicted"/>
<comment type="caution">
    <text evidence="4">The sequence shown here is derived from an EMBL/GenBank/DDBJ whole genome shotgun (WGS) entry which is preliminary data.</text>
</comment>
<feature type="region of interest" description="Disordered" evidence="1">
    <location>
        <begin position="634"/>
        <end position="669"/>
    </location>
</feature>
<feature type="chain" id="PRO_5022916522" evidence="2">
    <location>
        <begin position="22"/>
        <end position="829"/>
    </location>
</feature>
<name>A0A5C5VYQ8_9PLAN</name>
<protein>
    <submittedName>
        <fullName evidence="4">Putative subtilase-type serine protease</fullName>
        <ecNumber evidence="4">3.4.21.-</ecNumber>
    </submittedName>
</protein>
<keyword evidence="4" id="KW-0378">Hydrolase</keyword>
<gene>
    <name evidence="4" type="ORF">KOR42_44240</name>
</gene>